<evidence type="ECO:0000256" key="1">
    <source>
        <dbReference type="ARBA" id="ARBA00022527"/>
    </source>
</evidence>
<evidence type="ECO:0000259" key="8">
    <source>
        <dbReference type="PROSITE" id="PS50011"/>
    </source>
</evidence>
<dbReference type="PANTHER" id="PTHR24353">
    <property type="entry name" value="CYCLIC NUCLEOTIDE-DEPENDENT PROTEIN KINASE"/>
    <property type="match status" value="1"/>
</dbReference>
<dbReference type="OrthoDB" id="63267at2759"/>
<evidence type="ECO:0000256" key="6">
    <source>
        <dbReference type="PROSITE-ProRule" id="PRU10141"/>
    </source>
</evidence>
<accession>A0A267DYK9</accession>
<dbReference type="Gene3D" id="3.30.200.20">
    <property type="entry name" value="Phosphorylase Kinase, domain 1"/>
    <property type="match status" value="1"/>
</dbReference>
<comment type="similarity">
    <text evidence="7">Belongs to the protein kinase superfamily.</text>
</comment>
<keyword evidence="1 7" id="KW-0723">Serine/threonine-protein kinase</keyword>
<dbReference type="InterPro" id="IPR008271">
    <property type="entry name" value="Ser/Thr_kinase_AS"/>
</dbReference>
<evidence type="ECO:0000259" key="9">
    <source>
        <dbReference type="PROSITE" id="PS51285"/>
    </source>
</evidence>
<protein>
    <recommendedName>
        <fullName evidence="13">Protein kinase domain-containing protein</fullName>
    </recommendedName>
</protein>
<feature type="binding site" evidence="6">
    <location>
        <position position="77"/>
    </location>
    <ligand>
        <name>ATP</name>
        <dbReference type="ChEBI" id="CHEBI:30616"/>
    </ligand>
</feature>
<keyword evidence="2" id="KW-0808">Transferase</keyword>
<evidence type="ECO:0000256" key="4">
    <source>
        <dbReference type="ARBA" id="ARBA00022777"/>
    </source>
</evidence>
<feature type="domain" description="Protein kinase" evidence="8">
    <location>
        <begin position="48"/>
        <end position="304"/>
    </location>
</feature>
<dbReference type="PROSITE" id="PS00108">
    <property type="entry name" value="PROTEIN_KINASE_ST"/>
    <property type="match status" value="1"/>
</dbReference>
<dbReference type="Pfam" id="PF00069">
    <property type="entry name" value="Pkinase"/>
    <property type="match status" value="1"/>
</dbReference>
<dbReference type="InterPro" id="IPR017441">
    <property type="entry name" value="Protein_kinase_ATP_BS"/>
</dbReference>
<dbReference type="GO" id="GO:0005524">
    <property type="term" value="F:ATP binding"/>
    <property type="evidence" value="ECO:0007669"/>
    <property type="project" value="UniProtKB-UniRule"/>
</dbReference>
<dbReference type="PROSITE" id="PS00107">
    <property type="entry name" value="PROTEIN_KINASE_ATP"/>
    <property type="match status" value="1"/>
</dbReference>
<dbReference type="EMBL" id="NIVC01003458">
    <property type="protein sequence ID" value="PAA51345.1"/>
    <property type="molecule type" value="Genomic_DNA"/>
</dbReference>
<keyword evidence="3 6" id="KW-0547">Nucleotide-binding</keyword>
<dbReference type="FunFam" id="1.10.510.10:FF:000005">
    <property type="entry name" value="cAMP-dependent protein kinase catalytic subunit alpha"/>
    <property type="match status" value="1"/>
</dbReference>
<evidence type="ECO:0000313" key="12">
    <source>
        <dbReference type="Proteomes" id="UP000215902"/>
    </source>
</evidence>
<dbReference type="SUPFAM" id="SSF56112">
    <property type="entry name" value="Protein kinase-like (PK-like)"/>
    <property type="match status" value="1"/>
</dbReference>
<dbReference type="PROSITE" id="PS51285">
    <property type="entry name" value="AGC_KINASE_CTER"/>
    <property type="match status" value="1"/>
</dbReference>
<dbReference type="InterPro" id="IPR000961">
    <property type="entry name" value="AGC-kinase_C"/>
</dbReference>
<gene>
    <name evidence="11" type="ORF">BOX15_Mlig021253g2</name>
    <name evidence="10" type="ORF">BOX15_Mlig021253g3</name>
</gene>
<keyword evidence="4" id="KW-0418">Kinase</keyword>
<evidence type="ECO:0008006" key="13">
    <source>
        <dbReference type="Google" id="ProtNLM"/>
    </source>
</evidence>
<dbReference type="GO" id="GO:0004691">
    <property type="term" value="F:cAMP-dependent protein kinase activity"/>
    <property type="evidence" value="ECO:0007669"/>
    <property type="project" value="TreeGrafter"/>
</dbReference>
<dbReference type="GO" id="GO:0005829">
    <property type="term" value="C:cytosol"/>
    <property type="evidence" value="ECO:0007669"/>
    <property type="project" value="TreeGrafter"/>
</dbReference>
<keyword evidence="12" id="KW-1185">Reference proteome</keyword>
<dbReference type="SMART" id="SM00133">
    <property type="entry name" value="S_TK_X"/>
    <property type="match status" value="1"/>
</dbReference>
<dbReference type="Gene3D" id="1.10.510.10">
    <property type="entry name" value="Transferase(Phosphotransferase) domain 1"/>
    <property type="match status" value="1"/>
</dbReference>
<feature type="domain" description="AGC-kinase C-terminal" evidence="9">
    <location>
        <begin position="305"/>
        <end position="359"/>
    </location>
</feature>
<organism evidence="11 12">
    <name type="scientific">Macrostomum lignano</name>
    <dbReference type="NCBI Taxonomy" id="282301"/>
    <lineage>
        <taxon>Eukaryota</taxon>
        <taxon>Metazoa</taxon>
        <taxon>Spiralia</taxon>
        <taxon>Lophotrochozoa</taxon>
        <taxon>Platyhelminthes</taxon>
        <taxon>Rhabditophora</taxon>
        <taxon>Macrostomorpha</taxon>
        <taxon>Macrostomida</taxon>
        <taxon>Macrostomidae</taxon>
        <taxon>Macrostomum</taxon>
    </lineage>
</organism>
<name>A0A267DYK9_9PLAT</name>
<evidence type="ECO:0000256" key="5">
    <source>
        <dbReference type="ARBA" id="ARBA00022840"/>
    </source>
</evidence>
<reference evidence="11 12" key="1">
    <citation type="submission" date="2017-06" db="EMBL/GenBank/DDBJ databases">
        <title>A platform for efficient transgenesis in Macrostomum lignano, a flatworm model organism for stem cell research.</title>
        <authorList>
            <person name="Berezikov E."/>
        </authorList>
    </citation>
    <scope>NUCLEOTIDE SEQUENCE [LARGE SCALE GENOMIC DNA]</scope>
    <source>
        <strain evidence="11">DV1</strain>
        <tissue evidence="11">Whole organism</tissue>
    </source>
</reference>
<dbReference type="PROSITE" id="PS50011">
    <property type="entry name" value="PROTEIN_KINASE_DOM"/>
    <property type="match status" value="1"/>
</dbReference>
<keyword evidence="5 6" id="KW-0067">ATP-binding</keyword>
<evidence type="ECO:0000313" key="11">
    <source>
        <dbReference type="EMBL" id="PAA54413.1"/>
    </source>
</evidence>
<dbReference type="STRING" id="282301.A0A267DYK9"/>
<sequence length="359" mass="41036">MAEKGGGQNGVDQVASAVSKMQLQQQQQPLISGTQSAVDWQKFSLRQAELLRTVGTGTFGRVMVIREKTSGEYFALKILIIEDVMRLKQVEHVKNEKSILKMVNHPFLVSLFWTNHDVKFLYMIFDFVCGGEIFSYLRTAGTFSNSSAQFYSAEILTAVIYLHDLSVVYRDLKPENLLLDTQGHLKITDFGFAKVLKDRTYTMCGTPEYLAPEIIQGKGYNRAVDYWALGVLIYEMLVGTPPFYDDNPMQIYQKILSGKFDFPRDSPVDPVARDIVRKLLVQDRTKRLGNMKSGPDDVRNHRWFKGVNWLDVELRKMAPPIVPQVQHPGDTRCYDVYDEQDWKKVPSASAAGQEHFRDF</sequence>
<dbReference type="GO" id="GO:0005952">
    <property type="term" value="C:cAMP-dependent protein kinase complex"/>
    <property type="evidence" value="ECO:0007669"/>
    <property type="project" value="TreeGrafter"/>
</dbReference>
<dbReference type="PANTHER" id="PTHR24353:SF37">
    <property type="entry name" value="CAMP-DEPENDENT PROTEIN KINASE CATALYTIC SUBUNIT PRKX"/>
    <property type="match status" value="1"/>
</dbReference>
<comment type="caution">
    <text evidence="11">The sequence shown here is derived from an EMBL/GenBank/DDBJ whole genome shotgun (WGS) entry which is preliminary data.</text>
</comment>
<dbReference type="EMBL" id="NIVC01002913">
    <property type="protein sequence ID" value="PAA54413.1"/>
    <property type="molecule type" value="Genomic_DNA"/>
</dbReference>
<evidence type="ECO:0000313" key="10">
    <source>
        <dbReference type="EMBL" id="PAA51345.1"/>
    </source>
</evidence>
<evidence type="ECO:0000256" key="3">
    <source>
        <dbReference type="ARBA" id="ARBA00022741"/>
    </source>
</evidence>
<dbReference type="Proteomes" id="UP000215902">
    <property type="component" value="Unassembled WGS sequence"/>
</dbReference>
<evidence type="ECO:0000256" key="2">
    <source>
        <dbReference type="ARBA" id="ARBA00022679"/>
    </source>
</evidence>
<dbReference type="InterPro" id="IPR000719">
    <property type="entry name" value="Prot_kinase_dom"/>
</dbReference>
<dbReference type="SMART" id="SM00220">
    <property type="entry name" value="S_TKc"/>
    <property type="match status" value="1"/>
</dbReference>
<evidence type="ECO:0000256" key="7">
    <source>
        <dbReference type="RuleBase" id="RU000304"/>
    </source>
</evidence>
<dbReference type="InterPro" id="IPR011009">
    <property type="entry name" value="Kinase-like_dom_sf"/>
</dbReference>
<dbReference type="AlphaFoldDB" id="A0A267DYK9"/>
<proteinExistence type="inferred from homology"/>